<dbReference type="Gene3D" id="1.10.10.2390">
    <property type="match status" value="1"/>
</dbReference>
<dbReference type="AlphaFoldDB" id="A0A0U1DQD6"/>
<accession>A0A0U1DQD6</accession>
<gene>
    <name evidence="1" type="ORF">BN000_05028</name>
</gene>
<dbReference type="Pfam" id="PF11829">
    <property type="entry name" value="DUF3349"/>
    <property type="match status" value="1"/>
</dbReference>
<organism evidence="1 2">
    <name type="scientific">Mycobacterium europaeum</name>
    <dbReference type="NCBI Taxonomy" id="761804"/>
    <lineage>
        <taxon>Bacteria</taxon>
        <taxon>Bacillati</taxon>
        <taxon>Actinomycetota</taxon>
        <taxon>Actinomycetes</taxon>
        <taxon>Mycobacteriales</taxon>
        <taxon>Mycobacteriaceae</taxon>
        <taxon>Mycobacterium</taxon>
        <taxon>Mycobacterium simiae complex</taxon>
    </lineage>
</organism>
<keyword evidence="2" id="KW-1185">Reference proteome</keyword>
<sequence length="153" mass="16652">MALPDTVLVTKPPSSEQDHRRHFCRSVIQWLQVGYPNGVPGPDRVPLMALLRSTPLTEDQIREVVRHITAKEGSPETIGHPIDRDEIAEFISDMTQFDAGKENVIRVAATLAAAGWPLAGIDVSEVVPDDEHAEAAELVARHHAPEEPSGVAS</sequence>
<keyword evidence="1" id="KW-0255">Endonuclease</keyword>
<name>A0A0U1DQD6_9MYCO</name>
<dbReference type="Gene3D" id="6.10.140.2080">
    <property type="match status" value="1"/>
</dbReference>
<dbReference type="InterPro" id="IPR021784">
    <property type="entry name" value="DUF3349"/>
</dbReference>
<reference evidence="2" key="1">
    <citation type="submission" date="2015-03" db="EMBL/GenBank/DDBJ databases">
        <authorList>
            <person name="Urmite Genomes"/>
        </authorList>
    </citation>
    <scope>NUCLEOTIDE SEQUENCE [LARGE SCALE GENOMIC DNA]</scope>
    <source>
        <strain evidence="2">CSUR P1344</strain>
    </source>
</reference>
<evidence type="ECO:0000313" key="2">
    <source>
        <dbReference type="Proteomes" id="UP000199601"/>
    </source>
</evidence>
<evidence type="ECO:0000313" key="1">
    <source>
        <dbReference type="EMBL" id="CQD20795.1"/>
    </source>
</evidence>
<dbReference type="OrthoDB" id="4350726at2"/>
<keyword evidence="1" id="KW-0378">Hydrolase</keyword>
<dbReference type="Proteomes" id="UP000199601">
    <property type="component" value="Unassembled WGS sequence"/>
</dbReference>
<protein>
    <submittedName>
        <fullName evidence="1">Putative endoIII-related endonuclease</fullName>
    </submittedName>
</protein>
<dbReference type="EMBL" id="CTEC01000002">
    <property type="protein sequence ID" value="CQD20795.1"/>
    <property type="molecule type" value="Genomic_DNA"/>
</dbReference>
<dbReference type="GO" id="GO:0004519">
    <property type="term" value="F:endonuclease activity"/>
    <property type="evidence" value="ECO:0007669"/>
    <property type="project" value="UniProtKB-KW"/>
</dbReference>
<proteinExistence type="predicted"/>
<keyword evidence="1" id="KW-0540">Nuclease</keyword>